<name>A0ABT1TQD4_9GAMM</name>
<dbReference type="EMBL" id="JANIBL010000013">
    <property type="protein sequence ID" value="MCQ8116996.1"/>
    <property type="molecule type" value="Genomic_DNA"/>
</dbReference>
<reference evidence="1 2" key="1">
    <citation type="submission" date="2022-07" db="EMBL/GenBank/DDBJ databases">
        <title>Methylomonas rivi sp. nov., Methylomonas rosea sp. nov., Methylomonas aureus sp. nov. and Methylomonas subterranea sp. nov., four novel methanotrophs isolated from a freshwater creek and the deep terrestrial subsurface.</title>
        <authorList>
            <person name="Abin C."/>
            <person name="Sankaranarayanan K."/>
            <person name="Garner C."/>
            <person name="Sindelar R."/>
            <person name="Kotary K."/>
            <person name="Garner R."/>
            <person name="Barclay S."/>
            <person name="Lawson P."/>
            <person name="Krumholz L."/>
        </authorList>
    </citation>
    <scope>NUCLEOTIDE SEQUENCE [LARGE SCALE GENOMIC DNA]</scope>
    <source>
        <strain evidence="1 2">WSC-7</strain>
    </source>
</reference>
<protein>
    <submittedName>
        <fullName evidence="1">Toxin-antitoxin system HicB family antitoxin</fullName>
    </submittedName>
</protein>
<sequence length="78" mass="8463">MKILNLSLPDCVLCYIKELASKKGVSINQFIASAVAEKVSAITTEDYLRALAERADKAAFQAILAKVPKREPLAGDEL</sequence>
<comment type="caution">
    <text evidence="1">The sequence shown here is derived from an EMBL/GenBank/DDBJ whole genome shotgun (WGS) entry which is preliminary data.</text>
</comment>
<evidence type="ECO:0000313" key="1">
    <source>
        <dbReference type="EMBL" id="MCQ8116996.1"/>
    </source>
</evidence>
<evidence type="ECO:0000313" key="2">
    <source>
        <dbReference type="Proteomes" id="UP001524570"/>
    </source>
</evidence>
<dbReference type="RefSeq" id="WP_256606184.1">
    <property type="nucleotide sequence ID" value="NZ_JANIBL010000013.1"/>
</dbReference>
<keyword evidence="2" id="KW-1185">Reference proteome</keyword>
<dbReference type="Proteomes" id="UP001524570">
    <property type="component" value="Unassembled WGS sequence"/>
</dbReference>
<gene>
    <name evidence="1" type="ORF">NP589_06145</name>
</gene>
<accession>A0ABT1TQD4</accession>
<proteinExistence type="predicted"/>
<organism evidence="1 2">
    <name type="scientific">Methylomonas rosea</name>
    <dbReference type="NCBI Taxonomy" id="2952227"/>
    <lineage>
        <taxon>Bacteria</taxon>
        <taxon>Pseudomonadati</taxon>
        <taxon>Pseudomonadota</taxon>
        <taxon>Gammaproteobacteria</taxon>
        <taxon>Methylococcales</taxon>
        <taxon>Methylococcaceae</taxon>
        <taxon>Methylomonas</taxon>
    </lineage>
</organism>